<dbReference type="RefSeq" id="WP_131019121.1">
    <property type="nucleotide sequence ID" value="NZ_SIRE01000059.1"/>
</dbReference>
<evidence type="ECO:0000256" key="5">
    <source>
        <dbReference type="ARBA" id="ARBA00023172"/>
    </source>
</evidence>
<dbReference type="Proteomes" id="UP000293142">
    <property type="component" value="Unassembled WGS sequence"/>
</dbReference>
<sequence>MGILRTRLIGVDLNRNKDVLGIWIGKNESVKFWLTALNGLKNCVVQDILIICEDNPTSPSQAISVCFPQTEILIRQIRNSNSLSVIQGRQEGDQRLGNHLQSSHQRRPFN</sequence>
<comment type="caution">
    <text evidence="7">The sequence shown here is derived from an EMBL/GenBank/DDBJ whole genome shotgun (WGS) entry which is preliminary data.</text>
</comment>
<evidence type="ECO:0000256" key="6">
    <source>
        <dbReference type="RuleBase" id="RU365089"/>
    </source>
</evidence>
<keyword evidence="6" id="KW-0814">Transposable element</keyword>
<dbReference type="GO" id="GO:0006313">
    <property type="term" value="P:DNA transposition"/>
    <property type="evidence" value="ECO:0007669"/>
    <property type="project" value="UniProtKB-UniRule"/>
</dbReference>
<keyword evidence="3 6" id="KW-0815">Transposition</keyword>
<evidence type="ECO:0000313" key="8">
    <source>
        <dbReference type="Proteomes" id="UP000293142"/>
    </source>
</evidence>
<evidence type="ECO:0000256" key="3">
    <source>
        <dbReference type="ARBA" id="ARBA00022578"/>
    </source>
</evidence>
<keyword evidence="5 6" id="KW-0233">DNA recombination</keyword>
<name>A0A4Q9DFH5_9BACL</name>
<evidence type="ECO:0000313" key="7">
    <source>
        <dbReference type="EMBL" id="TBL67467.1"/>
    </source>
</evidence>
<protein>
    <recommendedName>
        <fullName evidence="6">Mutator family transposase</fullName>
    </recommendedName>
</protein>
<proteinExistence type="inferred from homology"/>
<reference evidence="7 8" key="1">
    <citation type="submission" date="2019-02" db="EMBL/GenBank/DDBJ databases">
        <title>Paenibacillus sp. nov., isolated from surface-sterilized tissue of Thalictrum simplex L.</title>
        <authorList>
            <person name="Tuo L."/>
        </authorList>
    </citation>
    <scope>NUCLEOTIDE SEQUENCE [LARGE SCALE GENOMIC DNA]</scope>
    <source>
        <strain evidence="7 8">N2SHLJ1</strain>
    </source>
</reference>
<dbReference type="Pfam" id="PF00872">
    <property type="entry name" value="Transposase_mut"/>
    <property type="match status" value="1"/>
</dbReference>
<dbReference type="EMBL" id="SIRE01000059">
    <property type="protein sequence ID" value="TBL67467.1"/>
    <property type="molecule type" value="Genomic_DNA"/>
</dbReference>
<dbReference type="OrthoDB" id="9779930at2"/>
<dbReference type="PANTHER" id="PTHR33217">
    <property type="entry name" value="TRANSPOSASE FOR INSERTION SEQUENCE ELEMENT IS1081"/>
    <property type="match status" value="1"/>
</dbReference>
<evidence type="ECO:0000256" key="2">
    <source>
        <dbReference type="ARBA" id="ARBA00010961"/>
    </source>
</evidence>
<dbReference type="PANTHER" id="PTHR33217:SF8">
    <property type="entry name" value="MUTATOR FAMILY TRANSPOSASE"/>
    <property type="match status" value="1"/>
</dbReference>
<evidence type="ECO:0000256" key="1">
    <source>
        <dbReference type="ARBA" id="ARBA00002190"/>
    </source>
</evidence>
<organism evidence="7 8">
    <name type="scientific">Paenibacillus thalictri</name>
    <dbReference type="NCBI Taxonomy" id="2527873"/>
    <lineage>
        <taxon>Bacteria</taxon>
        <taxon>Bacillati</taxon>
        <taxon>Bacillota</taxon>
        <taxon>Bacilli</taxon>
        <taxon>Bacillales</taxon>
        <taxon>Paenibacillaceae</taxon>
        <taxon>Paenibacillus</taxon>
    </lineage>
</organism>
<dbReference type="GO" id="GO:0003677">
    <property type="term" value="F:DNA binding"/>
    <property type="evidence" value="ECO:0007669"/>
    <property type="project" value="UniProtKB-UniRule"/>
</dbReference>
<dbReference type="GO" id="GO:0004803">
    <property type="term" value="F:transposase activity"/>
    <property type="evidence" value="ECO:0007669"/>
    <property type="project" value="UniProtKB-UniRule"/>
</dbReference>
<dbReference type="InterPro" id="IPR001207">
    <property type="entry name" value="Transposase_mutator"/>
</dbReference>
<dbReference type="AlphaFoldDB" id="A0A4Q9DFH5"/>
<comment type="similarity">
    <text evidence="2 6">Belongs to the transposase mutator family.</text>
</comment>
<accession>A0A4Q9DFH5</accession>
<gene>
    <name evidence="7" type="ORF">EYB31_39670</name>
</gene>
<keyword evidence="8" id="KW-1185">Reference proteome</keyword>
<evidence type="ECO:0000256" key="4">
    <source>
        <dbReference type="ARBA" id="ARBA00023125"/>
    </source>
</evidence>
<keyword evidence="4 6" id="KW-0238">DNA-binding</keyword>
<comment type="function">
    <text evidence="1 6">Required for the transposition of the insertion element.</text>
</comment>